<dbReference type="NCBIfam" id="NF033684">
    <property type="entry name" value="suffix_2_RND"/>
    <property type="match status" value="1"/>
</dbReference>
<accession>A0A5K7S4Z4</accession>
<dbReference type="AlphaFoldDB" id="A0A5K7S4Z4"/>
<evidence type="ECO:0008006" key="4">
    <source>
        <dbReference type="Google" id="ProtNLM"/>
    </source>
</evidence>
<dbReference type="RefSeq" id="WP_318349503.1">
    <property type="nucleotide sequence ID" value="NZ_AP018694.1"/>
</dbReference>
<dbReference type="KEGG" id="anf:AQPE_0562"/>
<sequence length="81" mass="9056">MVKTIGYIIFGISMLLWLMIPVIPFLGFSVGKAAGITTGLIIAGEITFYLSIFLIGKEFLVKIKNKFKRKKDVPPEIDHVD</sequence>
<organism evidence="2 3">
    <name type="scientific">Aquipluma nitroreducens</name>
    <dbReference type="NCBI Taxonomy" id="2010828"/>
    <lineage>
        <taxon>Bacteria</taxon>
        <taxon>Pseudomonadati</taxon>
        <taxon>Bacteroidota</taxon>
        <taxon>Bacteroidia</taxon>
        <taxon>Marinilabiliales</taxon>
        <taxon>Prolixibacteraceae</taxon>
        <taxon>Aquipluma</taxon>
    </lineage>
</organism>
<keyword evidence="3" id="KW-1185">Reference proteome</keyword>
<reference evidence="2" key="1">
    <citation type="journal article" date="2020" name="Int. J. Syst. Evol. Microbiol.">
        <title>Aquipluma nitroreducens gen. nov. sp. nov., a novel facultatively anaerobic bacterium isolated from a freshwater lake.</title>
        <authorList>
            <person name="Watanabe M."/>
            <person name="Kojima H."/>
            <person name="Fukui M."/>
        </authorList>
    </citation>
    <scope>NUCLEOTIDE SEQUENCE</scope>
    <source>
        <strain evidence="2">MeG22</strain>
    </source>
</reference>
<feature type="transmembrane region" description="Helical" evidence="1">
    <location>
        <begin position="40"/>
        <end position="61"/>
    </location>
</feature>
<dbReference type="Proteomes" id="UP001193389">
    <property type="component" value="Chromosome"/>
</dbReference>
<dbReference type="EMBL" id="AP018694">
    <property type="protein sequence ID" value="BBE16424.1"/>
    <property type="molecule type" value="Genomic_DNA"/>
</dbReference>
<dbReference type="InterPro" id="IPR047961">
    <property type="entry name" value="Transp_suffix-like"/>
</dbReference>
<feature type="transmembrane region" description="Helical" evidence="1">
    <location>
        <begin position="7"/>
        <end position="28"/>
    </location>
</feature>
<keyword evidence="1" id="KW-1133">Transmembrane helix</keyword>
<keyword evidence="1" id="KW-0812">Transmembrane</keyword>
<name>A0A5K7S4Z4_9BACT</name>
<keyword evidence="1" id="KW-0472">Membrane</keyword>
<evidence type="ECO:0000313" key="2">
    <source>
        <dbReference type="EMBL" id="BBE16424.1"/>
    </source>
</evidence>
<proteinExistence type="predicted"/>
<evidence type="ECO:0000256" key="1">
    <source>
        <dbReference type="SAM" id="Phobius"/>
    </source>
</evidence>
<evidence type="ECO:0000313" key="3">
    <source>
        <dbReference type="Proteomes" id="UP001193389"/>
    </source>
</evidence>
<gene>
    <name evidence="2" type="ORF">AQPE_0562</name>
</gene>
<protein>
    <recommendedName>
        <fullName evidence="4">Transporter suffix domain-containing protein</fullName>
    </recommendedName>
</protein>